<dbReference type="Gene3D" id="1.10.10.10">
    <property type="entry name" value="Winged helix-like DNA-binding domain superfamily/Winged helix DNA-binding domain"/>
    <property type="match status" value="1"/>
</dbReference>
<protein>
    <submittedName>
        <fullName evidence="2">Uncharacterized protein</fullName>
    </submittedName>
</protein>
<name>A0A4D7C7Q4_9SPHN</name>
<evidence type="ECO:0000256" key="1">
    <source>
        <dbReference type="SAM" id="MobiDB-lite"/>
    </source>
</evidence>
<evidence type="ECO:0000313" key="2">
    <source>
        <dbReference type="EMBL" id="QCI78723.1"/>
    </source>
</evidence>
<dbReference type="AlphaFoldDB" id="A0A4D7C7Q4"/>
<proteinExistence type="predicted"/>
<dbReference type="Proteomes" id="UP000298714">
    <property type="component" value="Chromosome"/>
</dbReference>
<feature type="region of interest" description="Disordered" evidence="1">
    <location>
        <begin position="1"/>
        <end position="23"/>
    </location>
</feature>
<keyword evidence="3" id="KW-1185">Reference proteome</keyword>
<gene>
    <name evidence="2" type="ORF">E6W36_01015</name>
</gene>
<evidence type="ECO:0000313" key="3">
    <source>
        <dbReference type="Proteomes" id="UP000298714"/>
    </source>
</evidence>
<accession>A0A4D7C7Q4</accession>
<dbReference type="EMBL" id="CP039704">
    <property type="protein sequence ID" value="QCI78723.1"/>
    <property type="molecule type" value="Genomic_DNA"/>
</dbReference>
<dbReference type="KEGG" id="hgn:E6W36_01015"/>
<reference evidence="3" key="1">
    <citation type="submission" date="2019-04" db="EMBL/GenBank/DDBJ databases">
        <title>Complete genome sequence of Sphingomonas sp. W1-2-3.</title>
        <authorList>
            <person name="Im W.T."/>
        </authorList>
    </citation>
    <scope>NUCLEOTIDE SEQUENCE [LARGE SCALE GENOMIC DNA]</scope>
    <source>
        <strain evidence="3">W1-2-3</strain>
    </source>
</reference>
<sequence>MQRAALAPLSGAGDPPRRARAARAGRPYIGPIVDKLRQLGALDDSAFAHARAQSLARRGQGKPSIAARLAADGIDRTRVAASLDDIDAIEAAVRFMQRRRFGPYRLKAADDSTARRELAAMARAGHPPDLARRLLGCADDAALTALVEELSA</sequence>
<dbReference type="InterPro" id="IPR036388">
    <property type="entry name" value="WH-like_DNA-bd_sf"/>
</dbReference>
<organism evidence="2 3">
    <name type="scientific">Hankyongella ginsenosidimutans</name>
    <dbReference type="NCBI Taxonomy" id="1763828"/>
    <lineage>
        <taxon>Bacteria</taxon>
        <taxon>Pseudomonadati</taxon>
        <taxon>Pseudomonadota</taxon>
        <taxon>Alphaproteobacteria</taxon>
        <taxon>Sphingomonadales</taxon>
        <taxon>Sphingomonadaceae</taxon>
        <taxon>Hankyongella</taxon>
    </lineage>
</organism>